<dbReference type="PANTHER" id="PTHR34720:SF9">
    <property type="entry name" value="BLR4714 PROTEIN"/>
    <property type="match status" value="1"/>
</dbReference>
<keyword evidence="2" id="KW-1185">Reference proteome</keyword>
<dbReference type="Gene3D" id="2.60.40.3440">
    <property type="match status" value="1"/>
</dbReference>
<organism evidence="1 2">
    <name type="scientific">Arundinibacter roseus</name>
    <dbReference type="NCBI Taxonomy" id="2070510"/>
    <lineage>
        <taxon>Bacteria</taxon>
        <taxon>Pseudomonadati</taxon>
        <taxon>Bacteroidota</taxon>
        <taxon>Cytophagia</taxon>
        <taxon>Cytophagales</taxon>
        <taxon>Spirosomataceae</taxon>
        <taxon>Arundinibacter</taxon>
    </lineage>
</organism>
<name>A0A4R4K1Q9_9BACT</name>
<evidence type="ECO:0000313" key="2">
    <source>
        <dbReference type="Proteomes" id="UP000295706"/>
    </source>
</evidence>
<dbReference type="Proteomes" id="UP000295706">
    <property type="component" value="Unassembled WGS sequence"/>
</dbReference>
<proteinExistence type="predicted"/>
<dbReference type="PANTHER" id="PTHR34720">
    <property type="entry name" value="MICROCYSTIN DEPENDENT PROTEIN"/>
    <property type="match status" value="1"/>
</dbReference>
<gene>
    <name evidence="1" type="ORF">EZE20_19735</name>
</gene>
<reference evidence="1 2" key="1">
    <citation type="submission" date="2019-02" db="EMBL/GenBank/DDBJ databases">
        <title>Arundinibacter roseus gen. nov., sp. nov., a new member of the family Cytophagaceae.</title>
        <authorList>
            <person name="Szuroczki S."/>
            <person name="Khayer B."/>
            <person name="Sproer C."/>
            <person name="Toumi M."/>
            <person name="Szabo A."/>
            <person name="Felfoldi T."/>
            <person name="Schumann P."/>
            <person name="Toth E."/>
        </authorList>
    </citation>
    <scope>NUCLEOTIDE SEQUENCE [LARGE SCALE GENOMIC DNA]</scope>
    <source>
        <strain evidence="1 2">DMA-k-7a</strain>
    </source>
</reference>
<protein>
    <submittedName>
        <fullName evidence="1">Tandem-95 repeat protein</fullName>
    </submittedName>
</protein>
<dbReference type="NCBIfam" id="NF012211">
    <property type="entry name" value="tand_rpt_95"/>
    <property type="match status" value="2"/>
</dbReference>
<dbReference type="OrthoDB" id="976756at2"/>
<dbReference type="Gene3D" id="2.60.40.2810">
    <property type="match status" value="2"/>
</dbReference>
<dbReference type="AlphaFoldDB" id="A0A4R4K1Q9"/>
<dbReference type="EMBL" id="SMJU01000015">
    <property type="protein sequence ID" value="TDB61103.1"/>
    <property type="molecule type" value="Genomic_DNA"/>
</dbReference>
<evidence type="ECO:0000313" key="1">
    <source>
        <dbReference type="EMBL" id="TDB61103.1"/>
    </source>
</evidence>
<feature type="non-terminal residue" evidence="1">
    <location>
        <position position="1"/>
    </location>
</feature>
<sequence length="517" mass="54399">TYTPDPGFVGEDVFCYAASDGIASDTACVAVTVQPNPTPANDSPLALNDNTQTTEGTPLSVNVLANDVDPDGDALQNPTVVQAPANGTASVNADGTILYTPDPGFVGTDTLTYRVCDTGTPSLCDSAQVIVQVLPAPVDPAANQAPIAVDDANTTTVNTPVTGTVAANDSDPDGDALTFAGLTNPANGTLTVNADGSYVYTPAADFIGSDVFTYTVCDNGTPSLCDTATVFITVTPVAGKVALLPKVYLQGALFGVFLPDTLMRDDLRLKNLIPTTSPYPDMGLIGITSANVANITVVNASTTSTNNSIVDWVFVELRSALDSTLVLDSRSALVQRDGDIVEVDGLSAITFDSAVPGSYYVVVRHRNHLGVMSASPIALSTATTVVDFRKAATPTFNLNAASAVNIPQVPVQQGVALWAGNALYLNTLDSMREVIFQGPDNDVNVIYQQVINSPANALFKSPFFNLKGYYNGDINMNGETIFQGTGNDVEFIYQNVQKNHEGNTLKQPFFKIKEQTP</sequence>
<accession>A0A4R4K1Q9</accession>
<dbReference type="Pfam" id="PF17963">
    <property type="entry name" value="Big_9"/>
    <property type="match status" value="2"/>
</dbReference>
<comment type="caution">
    <text evidence="1">The sequence shown here is derived from an EMBL/GenBank/DDBJ whole genome shotgun (WGS) entry which is preliminary data.</text>
</comment>
<dbReference type="RefSeq" id="WP_132120946.1">
    <property type="nucleotide sequence ID" value="NZ_SMJU01000015.1"/>
</dbReference>